<dbReference type="InterPro" id="IPR036318">
    <property type="entry name" value="FAD-bd_PCMH-like_sf"/>
</dbReference>
<dbReference type="PROSITE" id="PS51387">
    <property type="entry name" value="FAD_PCMH"/>
    <property type="match status" value="1"/>
</dbReference>
<dbReference type="AlphaFoldDB" id="D8SCH6"/>
<dbReference type="InterPro" id="IPR016166">
    <property type="entry name" value="FAD-bd_PCMH"/>
</dbReference>
<dbReference type="Pfam" id="PF08031">
    <property type="entry name" value="BBE"/>
    <property type="match status" value="1"/>
</dbReference>
<dbReference type="PANTHER" id="PTHR13878:SF91">
    <property type="entry name" value="FAD BINDING DOMAIN PROTEIN (AFU_ORTHOLOGUE AFUA_6G12070)-RELATED"/>
    <property type="match status" value="1"/>
</dbReference>
<keyword evidence="5" id="KW-1185">Reference proteome</keyword>
<dbReference type="KEGG" id="smo:SELMODRAFT_1294"/>
<evidence type="ECO:0000313" key="5">
    <source>
        <dbReference type="Proteomes" id="UP000001514"/>
    </source>
</evidence>
<comment type="similarity">
    <text evidence="1">Belongs to the oxygen-dependent FAD-linked oxidoreductase family.</text>
</comment>
<evidence type="ECO:0000259" key="3">
    <source>
        <dbReference type="PROSITE" id="PS51387"/>
    </source>
</evidence>
<dbReference type="Gramene" id="EFJ17712">
    <property type="protein sequence ID" value="EFJ17712"/>
    <property type="gene ID" value="SELMODRAFT_1294"/>
</dbReference>
<dbReference type="Gene3D" id="3.30.465.10">
    <property type="match status" value="2"/>
</dbReference>
<protein>
    <recommendedName>
        <fullName evidence="3">FAD-binding PCMH-type domain-containing protein</fullName>
    </recommendedName>
</protein>
<evidence type="ECO:0000256" key="2">
    <source>
        <dbReference type="ARBA" id="ARBA00023002"/>
    </source>
</evidence>
<feature type="domain" description="FAD-binding PCMH-type" evidence="3">
    <location>
        <begin position="97"/>
        <end position="285"/>
    </location>
</feature>
<organism evidence="5">
    <name type="scientific">Selaginella moellendorffii</name>
    <name type="common">Spikemoss</name>
    <dbReference type="NCBI Taxonomy" id="88036"/>
    <lineage>
        <taxon>Eukaryota</taxon>
        <taxon>Viridiplantae</taxon>
        <taxon>Streptophyta</taxon>
        <taxon>Embryophyta</taxon>
        <taxon>Tracheophyta</taxon>
        <taxon>Lycopodiopsida</taxon>
        <taxon>Selaginellales</taxon>
        <taxon>Selaginellaceae</taxon>
        <taxon>Selaginella</taxon>
    </lineage>
</organism>
<keyword evidence="2" id="KW-0560">Oxidoreductase</keyword>
<feature type="non-terminal residue" evidence="4">
    <location>
        <position position="548"/>
    </location>
</feature>
<evidence type="ECO:0000313" key="4">
    <source>
        <dbReference type="EMBL" id="EFJ17712.1"/>
    </source>
</evidence>
<dbReference type="FunCoup" id="D8SCH6">
    <property type="interactions" value="530"/>
</dbReference>
<dbReference type="OrthoDB" id="407275at2759"/>
<proteinExistence type="inferred from homology"/>
<accession>D8SCH6</accession>
<feature type="non-terminal residue" evidence="4">
    <location>
        <position position="1"/>
    </location>
</feature>
<dbReference type="Pfam" id="PF01565">
    <property type="entry name" value="FAD_binding_4"/>
    <property type="match status" value="1"/>
</dbReference>
<gene>
    <name evidence="4" type="ORF">SELMODRAFT_1294</name>
</gene>
<dbReference type="HOGENOM" id="CLU_018354_4_4_1"/>
<dbReference type="InterPro" id="IPR050432">
    <property type="entry name" value="FAD-linked_Oxidoreductases_BP"/>
</dbReference>
<dbReference type="SUPFAM" id="SSF56176">
    <property type="entry name" value="FAD-binding/transporter-associated domain-like"/>
    <property type="match status" value="1"/>
</dbReference>
<dbReference type="Proteomes" id="UP000001514">
    <property type="component" value="Unassembled WGS sequence"/>
</dbReference>
<reference evidence="4 5" key="1">
    <citation type="journal article" date="2011" name="Science">
        <title>The Selaginella genome identifies genetic changes associated with the evolution of vascular plants.</title>
        <authorList>
            <person name="Banks J.A."/>
            <person name="Nishiyama T."/>
            <person name="Hasebe M."/>
            <person name="Bowman J.L."/>
            <person name="Gribskov M."/>
            <person name="dePamphilis C."/>
            <person name="Albert V.A."/>
            <person name="Aono N."/>
            <person name="Aoyama T."/>
            <person name="Ambrose B.A."/>
            <person name="Ashton N.W."/>
            <person name="Axtell M.J."/>
            <person name="Barker E."/>
            <person name="Barker M.S."/>
            <person name="Bennetzen J.L."/>
            <person name="Bonawitz N.D."/>
            <person name="Chapple C."/>
            <person name="Cheng C."/>
            <person name="Correa L.G."/>
            <person name="Dacre M."/>
            <person name="DeBarry J."/>
            <person name="Dreyer I."/>
            <person name="Elias M."/>
            <person name="Engstrom E.M."/>
            <person name="Estelle M."/>
            <person name="Feng L."/>
            <person name="Finet C."/>
            <person name="Floyd S.K."/>
            <person name="Frommer W.B."/>
            <person name="Fujita T."/>
            <person name="Gramzow L."/>
            <person name="Gutensohn M."/>
            <person name="Harholt J."/>
            <person name="Hattori M."/>
            <person name="Heyl A."/>
            <person name="Hirai T."/>
            <person name="Hiwatashi Y."/>
            <person name="Ishikawa M."/>
            <person name="Iwata M."/>
            <person name="Karol K.G."/>
            <person name="Koehler B."/>
            <person name="Kolukisaoglu U."/>
            <person name="Kubo M."/>
            <person name="Kurata T."/>
            <person name="Lalonde S."/>
            <person name="Li K."/>
            <person name="Li Y."/>
            <person name="Litt A."/>
            <person name="Lyons E."/>
            <person name="Manning G."/>
            <person name="Maruyama T."/>
            <person name="Michael T.P."/>
            <person name="Mikami K."/>
            <person name="Miyazaki S."/>
            <person name="Morinaga S."/>
            <person name="Murata T."/>
            <person name="Mueller-Roeber B."/>
            <person name="Nelson D.R."/>
            <person name="Obara M."/>
            <person name="Oguri Y."/>
            <person name="Olmstead R.G."/>
            <person name="Onodera N."/>
            <person name="Petersen B.L."/>
            <person name="Pils B."/>
            <person name="Prigge M."/>
            <person name="Rensing S.A."/>
            <person name="Riano-Pachon D.M."/>
            <person name="Roberts A.W."/>
            <person name="Sato Y."/>
            <person name="Scheller H.V."/>
            <person name="Schulz B."/>
            <person name="Schulz C."/>
            <person name="Shakirov E.V."/>
            <person name="Shibagaki N."/>
            <person name="Shinohara N."/>
            <person name="Shippen D.E."/>
            <person name="Soerensen I."/>
            <person name="Sotooka R."/>
            <person name="Sugimoto N."/>
            <person name="Sugita M."/>
            <person name="Sumikawa N."/>
            <person name="Tanurdzic M."/>
            <person name="Theissen G."/>
            <person name="Ulvskov P."/>
            <person name="Wakazuki S."/>
            <person name="Weng J.K."/>
            <person name="Willats W.W."/>
            <person name="Wipf D."/>
            <person name="Wolf P.G."/>
            <person name="Yang L."/>
            <person name="Zimmer A.D."/>
            <person name="Zhu Q."/>
            <person name="Mitros T."/>
            <person name="Hellsten U."/>
            <person name="Loque D."/>
            <person name="Otillar R."/>
            <person name="Salamov A."/>
            <person name="Schmutz J."/>
            <person name="Shapiro H."/>
            <person name="Lindquist E."/>
            <person name="Lucas S."/>
            <person name="Rokhsar D."/>
            <person name="Grigoriev I.V."/>
        </authorList>
    </citation>
    <scope>NUCLEOTIDE SEQUENCE [LARGE SCALE GENOMIC DNA]</scope>
</reference>
<dbReference type="InterPro" id="IPR016169">
    <property type="entry name" value="FAD-bd_PCMH_sub2"/>
</dbReference>
<dbReference type="PANTHER" id="PTHR13878">
    <property type="entry name" value="GULONOLACTONE OXIDASE"/>
    <property type="match status" value="1"/>
</dbReference>
<dbReference type="InterPro" id="IPR006094">
    <property type="entry name" value="Oxid_FAD_bind_N"/>
</dbReference>
<name>D8SCH6_SELML</name>
<dbReference type="GO" id="GO:0071949">
    <property type="term" value="F:FAD binding"/>
    <property type="evidence" value="ECO:0007669"/>
    <property type="project" value="InterPro"/>
</dbReference>
<dbReference type="EMBL" id="GL377612">
    <property type="protein sequence ID" value="EFJ17712.1"/>
    <property type="molecule type" value="Genomic_DNA"/>
</dbReference>
<dbReference type="InParanoid" id="D8SCH6"/>
<dbReference type="GO" id="GO:0016491">
    <property type="term" value="F:oxidoreductase activity"/>
    <property type="evidence" value="ECO:0000318"/>
    <property type="project" value="GO_Central"/>
</dbReference>
<evidence type="ECO:0000256" key="1">
    <source>
        <dbReference type="ARBA" id="ARBA00005466"/>
    </source>
</evidence>
<sequence>SSCRCLHGDPNCWPQDRDWKIFNASIQGRLIAVKPPAWPCHDPQYDHHLCELATENWSDPTWRSDQPGAMMADNWEMDDARNESCSIRDPRSSRCEQGSVPVYAVNVSHVFQVELAVAFASKHNLLLVVKNTGHDYLGRSTARGSLSIWMHHLRELRFHGDLGCDQAEHCDDLGLDPAAYVTIGAGVTWNQLYEAALEHRRDIVGASCPWVGAAGGFAQGGGHSLLSPVFGLAADNVVELQVVTADGKRKVASECQNEDLFWALRGGGGGTFGVVVSLTYRTYPALENAIFASVNVTAKDRPSFETLLEEFARMNPELSSDGWSGFFNVGNFSLSLRYVLPNKTLAFARSSLNFLLGFQHNRIQTHYSLKSYASFYELIQQALCGSDPSCPNVGGLAGNPVLPASRLIPTQALNSFPTKVSRALAKIALDFQVPIVGAFVAGGQVSVPRDSAVNPAWRDSLWLVIVSVSAPRSQRKEAATLVSRANKVLIDITPGSGSYMNEADYNEPHFHRSFFGSHYKRLYEIKQRVDPGGLFVCHHCVGSEDWTQ</sequence>
<dbReference type="eggNOG" id="ENOG502QQWK">
    <property type="taxonomic scope" value="Eukaryota"/>
</dbReference>
<dbReference type="InterPro" id="IPR012951">
    <property type="entry name" value="BBE"/>
</dbReference>